<dbReference type="InterPro" id="IPR036634">
    <property type="entry name" value="PRD_sf"/>
</dbReference>
<name>A0ABS6JRL4_9BACI</name>
<dbReference type="PANTHER" id="PTHR30185">
    <property type="entry name" value="CRYPTIC BETA-GLUCOSIDE BGL OPERON ANTITERMINATOR"/>
    <property type="match status" value="1"/>
</dbReference>
<keyword evidence="1" id="KW-0677">Repeat</keyword>
<dbReference type="InterPro" id="IPR050661">
    <property type="entry name" value="BglG_antiterminators"/>
</dbReference>
<reference evidence="3 4" key="1">
    <citation type="submission" date="2021-06" db="EMBL/GenBank/DDBJ databases">
        <title>Bacillus sp. RD4P76, an endophyte from a halophyte.</title>
        <authorList>
            <person name="Sun J.-Q."/>
        </authorList>
    </citation>
    <scope>NUCLEOTIDE SEQUENCE [LARGE SCALE GENOMIC DNA]</scope>
    <source>
        <strain evidence="3 4">JCM 17098</strain>
    </source>
</reference>
<dbReference type="Gene3D" id="1.20.890.100">
    <property type="match status" value="1"/>
</dbReference>
<gene>
    <name evidence="3" type="ORF">KS407_07070</name>
</gene>
<protein>
    <submittedName>
        <fullName evidence="3">PRD domain-containing protein</fullName>
    </submittedName>
</protein>
<dbReference type="Pfam" id="PF00874">
    <property type="entry name" value="PRD"/>
    <property type="match status" value="2"/>
</dbReference>
<sequence length="279" mass="32341">MKVKESYQFTKALNNNVIIAQSSDDGAEVILIGKGIGFGKKKGDRLNEFEKVFTLVDQSEQEKYKKLIGKGQEEVLLVIHEAIEKIRDILGVDLHERIHFALSQHMLLAIDRIQKGIDIQNPFLWETKWLYSKSFQAAEEVVQFIGRKMNVILPKEEVGFIALHIQSAIRDQSKNKPRETAEIISNCLSYVEEKTGYSLQKESIPYKRFVQHLKEMLERGMKDEFEIEEKVIKLLKEDSPLCYNLARNIARMIEKTVHTEIADVEVIYITIHLQRLLNE</sequence>
<dbReference type="SMART" id="SM01061">
    <property type="entry name" value="CAT_RBD"/>
    <property type="match status" value="1"/>
</dbReference>
<evidence type="ECO:0000313" key="4">
    <source>
        <dbReference type="Proteomes" id="UP000790580"/>
    </source>
</evidence>
<dbReference type="InterPro" id="IPR011608">
    <property type="entry name" value="PRD"/>
</dbReference>
<feature type="domain" description="PRD" evidence="2">
    <location>
        <begin position="70"/>
        <end position="175"/>
    </location>
</feature>
<dbReference type="Gene3D" id="1.10.1790.10">
    <property type="entry name" value="PRD domain"/>
    <property type="match status" value="1"/>
</dbReference>
<feature type="domain" description="PRD" evidence="2">
    <location>
        <begin position="177"/>
        <end position="279"/>
    </location>
</feature>
<dbReference type="PROSITE" id="PS51372">
    <property type="entry name" value="PRD_2"/>
    <property type="match status" value="2"/>
</dbReference>
<dbReference type="SUPFAM" id="SSF50151">
    <property type="entry name" value="SacY-like RNA-binding domain"/>
    <property type="match status" value="1"/>
</dbReference>
<keyword evidence="4" id="KW-1185">Reference proteome</keyword>
<dbReference type="Pfam" id="PF03123">
    <property type="entry name" value="CAT_RBD"/>
    <property type="match status" value="1"/>
</dbReference>
<proteinExistence type="predicted"/>
<evidence type="ECO:0000313" key="3">
    <source>
        <dbReference type="EMBL" id="MBU9721208.1"/>
    </source>
</evidence>
<dbReference type="InterPro" id="IPR004341">
    <property type="entry name" value="CAT_RNA-bd_dom"/>
</dbReference>
<organism evidence="3 4">
    <name type="scientific">Evansella alkalicola</name>
    <dbReference type="NCBI Taxonomy" id="745819"/>
    <lineage>
        <taxon>Bacteria</taxon>
        <taxon>Bacillati</taxon>
        <taxon>Bacillota</taxon>
        <taxon>Bacilli</taxon>
        <taxon>Bacillales</taxon>
        <taxon>Bacillaceae</taxon>
        <taxon>Evansella</taxon>
    </lineage>
</organism>
<comment type="caution">
    <text evidence="3">The sequence shown here is derived from an EMBL/GenBank/DDBJ whole genome shotgun (WGS) entry which is preliminary data.</text>
</comment>
<dbReference type="Gene3D" id="2.30.24.10">
    <property type="entry name" value="CAT RNA-binding domain"/>
    <property type="match status" value="1"/>
</dbReference>
<accession>A0ABS6JRL4</accession>
<dbReference type="RefSeq" id="WP_088076136.1">
    <property type="nucleotide sequence ID" value="NZ_JAHQCR010000030.1"/>
</dbReference>
<dbReference type="Gene3D" id="1.20.58.1950">
    <property type="match status" value="1"/>
</dbReference>
<dbReference type="PANTHER" id="PTHR30185:SF16">
    <property type="entry name" value="PROTEIN GLCT"/>
    <property type="match status" value="1"/>
</dbReference>
<dbReference type="InterPro" id="IPR036650">
    <property type="entry name" value="CAT_RNA-bd_dom_sf"/>
</dbReference>
<evidence type="ECO:0000256" key="1">
    <source>
        <dbReference type="ARBA" id="ARBA00022737"/>
    </source>
</evidence>
<evidence type="ECO:0000259" key="2">
    <source>
        <dbReference type="PROSITE" id="PS51372"/>
    </source>
</evidence>
<dbReference type="Proteomes" id="UP000790580">
    <property type="component" value="Unassembled WGS sequence"/>
</dbReference>
<dbReference type="EMBL" id="JAHQCR010000030">
    <property type="protein sequence ID" value="MBU9721208.1"/>
    <property type="molecule type" value="Genomic_DNA"/>
</dbReference>
<dbReference type="SUPFAM" id="SSF63520">
    <property type="entry name" value="PTS-regulatory domain, PRD"/>
    <property type="match status" value="2"/>
</dbReference>